<name>A0A3B0YN76_9ZZZZ</name>
<protein>
    <submittedName>
        <fullName evidence="1">Uncharacterized protein</fullName>
    </submittedName>
</protein>
<dbReference type="AlphaFoldDB" id="A0A3B0YN76"/>
<gene>
    <name evidence="1" type="ORF">MNBD_GAMMA09-1415</name>
</gene>
<evidence type="ECO:0000313" key="1">
    <source>
        <dbReference type="EMBL" id="VAW70374.1"/>
    </source>
</evidence>
<sequence>MSNIWVCKFDGTIQCDKNAKEIPLQEMRENLEKIIGKDNVLCMEKRSQIMIQVCGMPTGQMNAYEITEEGSSILNRGFTGRQGFNPCLSSKSDEAEEKANIGQIISACASENPVTIKELTGHLLRVYTTGDILTMDWQPDRANIEVGEDRKIIDVWFG</sequence>
<dbReference type="EMBL" id="UOFI01000196">
    <property type="protein sequence ID" value="VAW70374.1"/>
    <property type="molecule type" value="Genomic_DNA"/>
</dbReference>
<organism evidence="1">
    <name type="scientific">hydrothermal vent metagenome</name>
    <dbReference type="NCBI Taxonomy" id="652676"/>
    <lineage>
        <taxon>unclassified sequences</taxon>
        <taxon>metagenomes</taxon>
        <taxon>ecological metagenomes</taxon>
    </lineage>
</organism>
<accession>A0A3B0YN76</accession>
<dbReference type="Gene3D" id="3.30.10.10">
    <property type="entry name" value="Trypsin Inhibitor V, subunit A"/>
    <property type="match status" value="1"/>
</dbReference>
<proteinExistence type="predicted"/>
<reference evidence="1" key="1">
    <citation type="submission" date="2018-06" db="EMBL/GenBank/DDBJ databases">
        <authorList>
            <person name="Zhirakovskaya E."/>
        </authorList>
    </citation>
    <scope>NUCLEOTIDE SEQUENCE</scope>
</reference>